<dbReference type="InterPro" id="IPR005919">
    <property type="entry name" value="Pmev_kin_anim"/>
</dbReference>
<keyword evidence="8" id="KW-0547">Nucleotide-binding</keyword>
<keyword evidence="10" id="KW-0152">Cholesterol biosynthesis</keyword>
<keyword evidence="18" id="KW-1185">Reference proteome</keyword>
<proteinExistence type="predicted"/>
<keyword evidence="5" id="KW-0444">Lipid biosynthesis</keyword>
<dbReference type="PANTHER" id="PTHR13101:SF1">
    <property type="entry name" value="PHOSPHOMEVALONATE KINASE"/>
    <property type="match status" value="1"/>
</dbReference>
<evidence type="ECO:0000256" key="1">
    <source>
        <dbReference type="ARBA" id="ARBA00004514"/>
    </source>
</evidence>
<organism evidence="18 19">
    <name type="scientific">Hydra vulgaris</name>
    <name type="common">Hydra</name>
    <name type="synonym">Hydra attenuata</name>
    <dbReference type="NCBI Taxonomy" id="6087"/>
    <lineage>
        <taxon>Eukaryota</taxon>
        <taxon>Metazoa</taxon>
        <taxon>Cnidaria</taxon>
        <taxon>Hydrozoa</taxon>
        <taxon>Hydroidolina</taxon>
        <taxon>Anthoathecata</taxon>
        <taxon>Aplanulata</taxon>
        <taxon>Hydridae</taxon>
        <taxon>Hydra</taxon>
    </lineage>
</organism>
<keyword evidence="11" id="KW-0067">ATP-binding</keyword>
<keyword evidence="9 19" id="KW-0418">Kinase</keyword>
<evidence type="ECO:0000256" key="11">
    <source>
        <dbReference type="ARBA" id="ARBA00022840"/>
    </source>
</evidence>
<sequence length="197" mass="22790">MVNSNKVIIVLSGKRKSGKDYIADKIFNKIGNNACVQIKLANPIKMHFSKKFGLNFEELITSSFYKEQVRKEMILWGNEQRLTDPFVFCKMITNDAVSSGKNVWILTDARLRTDVEYFKEYAIKNNFHFICLRVVADVQTRQLRGWTFVEGVDDISSECGLDDYSDWDFVFLNSSGDNIEHDIESFCFKVKALLLKQ</sequence>
<accession>A0ABM4D0K1</accession>
<keyword evidence="15" id="KW-1207">Sterol metabolism</keyword>
<comment type="subcellular location">
    <subcellularLocation>
        <location evidence="1">Cytoplasm</location>
        <location evidence="1">Cytosol</location>
    </subcellularLocation>
</comment>
<evidence type="ECO:0000313" key="18">
    <source>
        <dbReference type="Proteomes" id="UP001652625"/>
    </source>
</evidence>
<dbReference type="Gene3D" id="3.40.50.300">
    <property type="entry name" value="P-loop containing nucleotide triphosphate hydrolases"/>
    <property type="match status" value="1"/>
</dbReference>
<evidence type="ECO:0000313" key="19">
    <source>
        <dbReference type="RefSeq" id="XP_065667772.1"/>
    </source>
</evidence>
<evidence type="ECO:0000256" key="16">
    <source>
        <dbReference type="ARBA" id="ARBA00023221"/>
    </source>
</evidence>
<dbReference type="EC" id="2.7.4.2" evidence="3"/>
<keyword evidence="7" id="KW-0808">Transferase</keyword>
<dbReference type="Proteomes" id="UP001652625">
    <property type="component" value="Chromosome 12"/>
</dbReference>
<keyword evidence="6" id="KW-0153">Cholesterol metabolism</keyword>
<keyword evidence="4" id="KW-0963">Cytoplasm</keyword>
<evidence type="ECO:0000256" key="12">
    <source>
        <dbReference type="ARBA" id="ARBA00022955"/>
    </source>
</evidence>
<evidence type="ECO:0000256" key="5">
    <source>
        <dbReference type="ARBA" id="ARBA00022516"/>
    </source>
</evidence>
<evidence type="ECO:0000256" key="10">
    <source>
        <dbReference type="ARBA" id="ARBA00022778"/>
    </source>
</evidence>
<gene>
    <name evidence="19" type="primary">LOC100204226</name>
</gene>
<name>A0ABM4D0K1_HYDVU</name>
<keyword evidence="12" id="KW-0752">Steroid biosynthesis</keyword>
<dbReference type="InterPro" id="IPR027417">
    <property type="entry name" value="P-loop_NTPase"/>
</dbReference>
<evidence type="ECO:0000256" key="13">
    <source>
        <dbReference type="ARBA" id="ARBA00023011"/>
    </source>
</evidence>
<evidence type="ECO:0000256" key="9">
    <source>
        <dbReference type="ARBA" id="ARBA00022777"/>
    </source>
</evidence>
<keyword evidence="16" id="KW-0753">Steroid metabolism</keyword>
<evidence type="ECO:0000256" key="8">
    <source>
        <dbReference type="ARBA" id="ARBA00022741"/>
    </source>
</evidence>
<evidence type="ECO:0000256" key="2">
    <source>
        <dbReference type="ARBA" id="ARBA00005017"/>
    </source>
</evidence>
<keyword evidence="13" id="KW-0756">Sterol biosynthesis</keyword>
<dbReference type="Pfam" id="PF04275">
    <property type="entry name" value="P-mevalo_kinase"/>
    <property type="match status" value="1"/>
</dbReference>
<dbReference type="RefSeq" id="XP_065667772.1">
    <property type="nucleotide sequence ID" value="XM_065811700.1"/>
</dbReference>
<dbReference type="GeneID" id="100204226"/>
<evidence type="ECO:0000256" key="3">
    <source>
        <dbReference type="ARBA" id="ARBA00012958"/>
    </source>
</evidence>
<evidence type="ECO:0000256" key="14">
    <source>
        <dbReference type="ARBA" id="ARBA00023098"/>
    </source>
</evidence>
<keyword evidence="14" id="KW-0443">Lipid metabolism</keyword>
<evidence type="ECO:0000256" key="7">
    <source>
        <dbReference type="ARBA" id="ARBA00022679"/>
    </source>
</evidence>
<comment type="pathway">
    <text evidence="2">Isoprenoid biosynthesis; isopentenyl diphosphate biosynthesis via mevalonate pathway; isopentenyl diphosphate from (R)-mevalonate: step 2/3.</text>
</comment>
<evidence type="ECO:0000256" key="6">
    <source>
        <dbReference type="ARBA" id="ARBA00022548"/>
    </source>
</evidence>
<dbReference type="GO" id="GO:0016301">
    <property type="term" value="F:kinase activity"/>
    <property type="evidence" value="ECO:0007669"/>
    <property type="project" value="UniProtKB-KW"/>
</dbReference>
<evidence type="ECO:0000256" key="15">
    <source>
        <dbReference type="ARBA" id="ARBA00023166"/>
    </source>
</evidence>
<evidence type="ECO:0000256" key="4">
    <source>
        <dbReference type="ARBA" id="ARBA00022490"/>
    </source>
</evidence>
<reference evidence="19" key="1">
    <citation type="submission" date="2025-08" db="UniProtKB">
        <authorList>
            <consortium name="RefSeq"/>
        </authorList>
    </citation>
    <scope>IDENTIFICATION</scope>
</reference>
<dbReference type="PANTHER" id="PTHR13101">
    <property type="entry name" value="PHOSPHOMEVALONATE KINASE"/>
    <property type="match status" value="1"/>
</dbReference>
<protein>
    <recommendedName>
        <fullName evidence="17">Phosphomevalonate kinase</fullName>
        <ecNumber evidence="3">2.7.4.2</ecNumber>
    </recommendedName>
</protein>
<evidence type="ECO:0000256" key="17">
    <source>
        <dbReference type="ARBA" id="ARBA00034549"/>
    </source>
</evidence>